<name>A0ABY5P893_9LACT</name>
<dbReference type="Proteomes" id="UP001315967">
    <property type="component" value="Chromosome"/>
</dbReference>
<evidence type="ECO:0000313" key="2">
    <source>
        <dbReference type="Proteomes" id="UP001315967"/>
    </source>
</evidence>
<accession>A0ABY5P893</accession>
<dbReference type="InterPro" id="IPR007497">
    <property type="entry name" value="SIMPL/DUF541"/>
</dbReference>
<dbReference type="Gene3D" id="3.30.110.170">
    <property type="entry name" value="Protein of unknown function (DUF541), domain 1"/>
    <property type="match status" value="1"/>
</dbReference>
<keyword evidence="2" id="KW-1185">Reference proteome</keyword>
<proteinExistence type="predicted"/>
<sequence length="210" mass="24043">METEILVDGFAIRNVKCDFMEIMINFNEKGFSPKGVLSKIQANIETFLEQFKADFGTLSCIRMDNDHINTSHYHEKNFSLSGKRTIIISLPYSMEVQNAILANITDGDFNVDYSVSYKISNIQEVENELLKEALLNSKSQVEIIAAITGQKIVGIRRIEKISDDFEPRMDYKIYEEPTLSSKNRKVMLSESLESPEQTIEKQIEVMWVLG</sequence>
<organism evidence="1 2">
    <name type="scientific">Fundicoccus culcitae</name>
    <dbReference type="NCBI Taxonomy" id="2969821"/>
    <lineage>
        <taxon>Bacteria</taxon>
        <taxon>Bacillati</taxon>
        <taxon>Bacillota</taxon>
        <taxon>Bacilli</taxon>
        <taxon>Lactobacillales</taxon>
        <taxon>Aerococcaceae</taxon>
        <taxon>Fundicoccus</taxon>
    </lineage>
</organism>
<dbReference type="EMBL" id="CP102453">
    <property type="protein sequence ID" value="UUX34810.1"/>
    <property type="molecule type" value="Genomic_DNA"/>
</dbReference>
<protein>
    <submittedName>
        <fullName evidence="1">SIMPL domain-containing protein</fullName>
    </submittedName>
</protein>
<dbReference type="RefSeq" id="WP_313794312.1">
    <property type="nucleotide sequence ID" value="NZ_CP102453.1"/>
</dbReference>
<reference evidence="1 2" key="1">
    <citation type="submission" date="2022-08" db="EMBL/GenBank/DDBJ databases">
        <title>Aerococcaceae sp. nov isolated from spoiled eye mask.</title>
        <authorList>
            <person name="Zhou G."/>
            <person name="Xie X.-B."/>
            <person name="Shi Q.-S."/>
            <person name="Wang Y.-S."/>
            <person name="Wen X."/>
            <person name="Peng H."/>
            <person name="Yang X.-J."/>
            <person name="Tao H.-B."/>
            <person name="Huang X.-M."/>
        </authorList>
    </citation>
    <scope>NUCLEOTIDE SEQUENCE [LARGE SCALE GENOMIC DNA]</scope>
    <source>
        <strain evidence="2">DM20194951</strain>
    </source>
</reference>
<gene>
    <name evidence="1" type="ORF">NRE15_03935</name>
</gene>
<evidence type="ECO:0000313" key="1">
    <source>
        <dbReference type="EMBL" id="UUX34810.1"/>
    </source>
</evidence>
<dbReference type="Pfam" id="PF04402">
    <property type="entry name" value="SIMPL"/>
    <property type="match status" value="1"/>
</dbReference>